<feature type="compositionally biased region" description="Polar residues" evidence="1">
    <location>
        <begin position="230"/>
        <end position="258"/>
    </location>
</feature>
<dbReference type="SMART" id="SM00454">
    <property type="entry name" value="SAM"/>
    <property type="match status" value="1"/>
</dbReference>
<keyword evidence="3" id="KW-1185">Reference proteome</keyword>
<feature type="region of interest" description="Disordered" evidence="1">
    <location>
        <begin position="184"/>
        <end position="287"/>
    </location>
</feature>
<evidence type="ECO:0000256" key="1">
    <source>
        <dbReference type="SAM" id="MobiDB-lite"/>
    </source>
</evidence>
<feature type="domain" description="SAM" evidence="2">
    <location>
        <begin position="299"/>
        <end position="362"/>
    </location>
</feature>
<dbReference type="GO" id="GO:0030160">
    <property type="term" value="F:synaptic receptor adaptor activity"/>
    <property type="evidence" value="ECO:0007669"/>
    <property type="project" value="TreeGrafter"/>
</dbReference>
<dbReference type="SUPFAM" id="SSF47769">
    <property type="entry name" value="SAM/Pointed domain"/>
    <property type="match status" value="1"/>
</dbReference>
<proteinExistence type="predicted"/>
<sequence>METSTINSPIISSEVLSTVKLKPTIRRESANYCATVPHGFDSDLRNALAKRRGKVAQSSSNDASKRVVFLLENPPVATVISSYGGLSLCESVRQNMPSSSKWEIGKSEHSPTGIASKKDSGYTSSRTSLEPSECGEDMGSVGATVIAISGSVKASNDVAVTNSACHVSLISNQFEENCSSTFTRRSSCLQSPPPPSSVPPPPVQQRTQVVSDHDSMSLNSTLSTLSGQSASDRQQRTVPTTLLSTTSHNKFSVTSPTDCNDDEPDSGTGDSDNDATAESSNHTNSSINSNFVNKQVINWTTDDIVAWLKTLGLSEHSRKFQQYRINGAHLLSFDRSLLTQLGVTRIGHRQLIERSLKSLMEQ</sequence>
<dbReference type="GO" id="GO:0045211">
    <property type="term" value="C:postsynaptic membrane"/>
    <property type="evidence" value="ECO:0007669"/>
    <property type="project" value="TreeGrafter"/>
</dbReference>
<dbReference type="GO" id="GO:0043197">
    <property type="term" value="C:dendritic spine"/>
    <property type="evidence" value="ECO:0007669"/>
    <property type="project" value="TreeGrafter"/>
</dbReference>
<dbReference type="Gene3D" id="1.10.150.50">
    <property type="entry name" value="Transcription Factor, Ets-1"/>
    <property type="match status" value="1"/>
</dbReference>
<dbReference type="GO" id="GO:0014069">
    <property type="term" value="C:postsynaptic density"/>
    <property type="evidence" value="ECO:0007669"/>
    <property type="project" value="TreeGrafter"/>
</dbReference>
<dbReference type="Pfam" id="PF00536">
    <property type="entry name" value="SAM_1"/>
    <property type="match status" value="1"/>
</dbReference>
<dbReference type="GO" id="GO:0035255">
    <property type="term" value="F:ionotropic glutamate receptor binding"/>
    <property type="evidence" value="ECO:0007669"/>
    <property type="project" value="TreeGrafter"/>
</dbReference>
<feature type="compositionally biased region" description="Pro residues" evidence="1">
    <location>
        <begin position="191"/>
        <end position="203"/>
    </location>
</feature>
<evidence type="ECO:0000313" key="3">
    <source>
        <dbReference type="Proteomes" id="UP000050640"/>
    </source>
</evidence>
<protein>
    <submittedName>
        <fullName evidence="4">SAM domain-containing protein</fullName>
    </submittedName>
</protein>
<dbReference type="PANTHER" id="PTHR24135:SF28">
    <property type="entry name" value="LD13733P"/>
    <property type="match status" value="1"/>
</dbReference>
<dbReference type="PANTHER" id="PTHR24135">
    <property type="entry name" value="SH3 AND MULTIPLE ANKYRIN REPEAT DOMAINS PROTEIN"/>
    <property type="match status" value="1"/>
</dbReference>
<reference evidence="4" key="1">
    <citation type="submission" date="2017-02" db="UniProtKB">
        <authorList>
            <consortium name="WormBaseParasite"/>
        </authorList>
    </citation>
    <scope>IDENTIFICATION</scope>
</reference>
<dbReference type="AlphaFoldDB" id="A0A0R3RL19"/>
<feature type="compositionally biased region" description="Low complexity" evidence="1">
    <location>
        <begin position="204"/>
        <end position="229"/>
    </location>
</feature>
<name>A0A0R3RL19_9BILA</name>
<dbReference type="Proteomes" id="UP000050640">
    <property type="component" value="Unplaced"/>
</dbReference>
<feature type="region of interest" description="Disordered" evidence="1">
    <location>
        <begin position="100"/>
        <end position="136"/>
    </location>
</feature>
<evidence type="ECO:0000259" key="2">
    <source>
        <dbReference type="PROSITE" id="PS50105"/>
    </source>
</evidence>
<dbReference type="STRING" id="1147741.A0A0R3RL19"/>
<feature type="compositionally biased region" description="Acidic residues" evidence="1">
    <location>
        <begin position="259"/>
        <end position="275"/>
    </location>
</feature>
<dbReference type="InterPro" id="IPR001660">
    <property type="entry name" value="SAM"/>
</dbReference>
<dbReference type="InterPro" id="IPR051569">
    <property type="entry name" value="SHANK"/>
</dbReference>
<feature type="compositionally biased region" description="Polar residues" evidence="1">
    <location>
        <begin position="121"/>
        <end position="130"/>
    </location>
</feature>
<dbReference type="WBParaSite" id="EEL_0000217801-mRNA-1">
    <property type="protein sequence ID" value="EEL_0000217801-mRNA-1"/>
    <property type="gene ID" value="EEL_0000217801"/>
</dbReference>
<evidence type="ECO:0000313" key="4">
    <source>
        <dbReference type="WBParaSite" id="EEL_0000217801-mRNA-1"/>
    </source>
</evidence>
<dbReference type="InterPro" id="IPR013761">
    <property type="entry name" value="SAM/pointed_sf"/>
</dbReference>
<organism evidence="3 4">
    <name type="scientific">Elaeophora elaphi</name>
    <dbReference type="NCBI Taxonomy" id="1147741"/>
    <lineage>
        <taxon>Eukaryota</taxon>
        <taxon>Metazoa</taxon>
        <taxon>Ecdysozoa</taxon>
        <taxon>Nematoda</taxon>
        <taxon>Chromadorea</taxon>
        <taxon>Rhabditida</taxon>
        <taxon>Spirurina</taxon>
        <taxon>Spiruromorpha</taxon>
        <taxon>Filarioidea</taxon>
        <taxon>Onchocercidae</taxon>
        <taxon>Elaeophora</taxon>
    </lineage>
</organism>
<accession>A0A0R3RL19</accession>
<dbReference type="PROSITE" id="PS50105">
    <property type="entry name" value="SAM_DOMAIN"/>
    <property type="match status" value="1"/>
</dbReference>